<dbReference type="Proteomes" id="UP000010556">
    <property type="component" value="Unassembled WGS sequence"/>
</dbReference>
<sequence>MPLAEESVRPGQATLSLLRLLAPPPLPPPRPDASARGVDPHHHLIADHRIGSLPRPEASGRGVRPGQGTPRSPRFQAPPLPRPNTSGRGVLPGQRGPAAAAAPRSWALL</sequence>
<feature type="region of interest" description="Disordered" evidence="1">
    <location>
        <begin position="20"/>
        <end position="109"/>
    </location>
</feature>
<dbReference type="AlphaFoldDB" id="L5MA13"/>
<organism evidence="2 3">
    <name type="scientific">Myotis davidii</name>
    <name type="common">David's myotis</name>
    <dbReference type="NCBI Taxonomy" id="225400"/>
    <lineage>
        <taxon>Eukaryota</taxon>
        <taxon>Metazoa</taxon>
        <taxon>Chordata</taxon>
        <taxon>Craniata</taxon>
        <taxon>Vertebrata</taxon>
        <taxon>Euteleostomi</taxon>
        <taxon>Mammalia</taxon>
        <taxon>Eutheria</taxon>
        <taxon>Laurasiatheria</taxon>
        <taxon>Chiroptera</taxon>
        <taxon>Yangochiroptera</taxon>
        <taxon>Vespertilionidae</taxon>
        <taxon>Myotis</taxon>
    </lineage>
</organism>
<feature type="compositionally biased region" description="Pro residues" evidence="1">
    <location>
        <begin position="22"/>
        <end position="31"/>
    </location>
</feature>
<name>L5MA13_MYODS</name>
<feature type="compositionally biased region" description="Basic and acidic residues" evidence="1">
    <location>
        <begin position="38"/>
        <end position="50"/>
    </location>
</feature>
<gene>
    <name evidence="2" type="ORF">MDA_GLEAN10020424</name>
</gene>
<proteinExistence type="predicted"/>
<evidence type="ECO:0000313" key="3">
    <source>
        <dbReference type="Proteomes" id="UP000010556"/>
    </source>
</evidence>
<evidence type="ECO:0000313" key="2">
    <source>
        <dbReference type="EMBL" id="ELK35110.1"/>
    </source>
</evidence>
<reference evidence="3" key="1">
    <citation type="journal article" date="2013" name="Science">
        <title>Comparative analysis of bat genomes provides insight into the evolution of flight and immunity.</title>
        <authorList>
            <person name="Zhang G."/>
            <person name="Cowled C."/>
            <person name="Shi Z."/>
            <person name="Huang Z."/>
            <person name="Bishop-Lilly K.A."/>
            <person name="Fang X."/>
            <person name="Wynne J.W."/>
            <person name="Xiong Z."/>
            <person name="Baker M.L."/>
            <person name="Zhao W."/>
            <person name="Tachedjian M."/>
            <person name="Zhu Y."/>
            <person name="Zhou P."/>
            <person name="Jiang X."/>
            <person name="Ng J."/>
            <person name="Yang L."/>
            <person name="Wu L."/>
            <person name="Xiao J."/>
            <person name="Feng Y."/>
            <person name="Chen Y."/>
            <person name="Sun X."/>
            <person name="Zhang Y."/>
            <person name="Marsh G.A."/>
            <person name="Crameri G."/>
            <person name="Broder C.C."/>
            <person name="Frey K.G."/>
            <person name="Wang L.F."/>
            <person name="Wang J."/>
        </authorList>
    </citation>
    <scope>NUCLEOTIDE SEQUENCE [LARGE SCALE GENOMIC DNA]</scope>
</reference>
<protein>
    <submittedName>
        <fullName evidence="2">Uncharacterized protein</fullName>
    </submittedName>
</protein>
<accession>L5MA13</accession>
<evidence type="ECO:0000256" key="1">
    <source>
        <dbReference type="SAM" id="MobiDB-lite"/>
    </source>
</evidence>
<dbReference type="EMBL" id="KB102691">
    <property type="protein sequence ID" value="ELK35110.1"/>
    <property type="molecule type" value="Genomic_DNA"/>
</dbReference>
<keyword evidence="3" id="KW-1185">Reference proteome</keyword>